<comment type="cofactor">
    <cofactor evidence="1">
        <name>Mg(2+)</name>
        <dbReference type="ChEBI" id="CHEBI:18420"/>
    </cofactor>
</comment>
<dbReference type="Proteomes" id="UP000494206">
    <property type="component" value="Unassembled WGS sequence"/>
</dbReference>
<dbReference type="PANTHER" id="PTHR19288">
    <property type="entry name" value="4-NITROPHENYLPHOSPHATASE-RELATED"/>
    <property type="match status" value="1"/>
</dbReference>
<dbReference type="InterPro" id="IPR006355">
    <property type="entry name" value="LHPP/HDHD2"/>
</dbReference>
<comment type="catalytic activity">
    <reaction evidence="14">
        <text>diphosphate + H2O = 2 phosphate + H(+)</text>
        <dbReference type="Rhea" id="RHEA:24576"/>
        <dbReference type="ChEBI" id="CHEBI:15377"/>
        <dbReference type="ChEBI" id="CHEBI:15378"/>
        <dbReference type="ChEBI" id="CHEBI:33019"/>
        <dbReference type="ChEBI" id="CHEBI:43474"/>
        <dbReference type="EC" id="3.6.1.1"/>
    </reaction>
</comment>
<keyword evidence="16" id="KW-1185">Reference proteome</keyword>
<comment type="similarity">
    <text evidence="4">Belongs to the HAD-like hydrolase superfamily.</text>
</comment>
<dbReference type="PANTHER" id="PTHR19288:SF46">
    <property type="entry name" value="HALOACID DEHALOGENASE-LIKE HYDROLASE DOMAIN-CONTAINING PROTEIN 2"/>
    <property type="match status" value="1"/>
</dbReference>
<evidence type="ECO:0000256" key="9">
    <source>
        <dbReference type="ARBA" id="ARBA00022842"/>
    </source>
</evidence>
<gene>
    <name evidence="15" type="ORF">CBOVIS_LOCUS401</name>
</gene>
<evidence type="ECO:0000256" key="4">
    <source>
        <dbReference type="ARBA" id="ARBA00007958"/>
    </source>
</evidence>
<evidence type="ECO:0000256" key="12">
    <source>
        <dbReference type="ARBA" id="ARBA00039357"/>
    </source>
</evidence>
<dbReference type="CDD" id="cd07509">
    <property type="entry name" value="HAD_PPase"/>
    <property type="match status" value="1"/>
</dbReference>
<evidence type="ECO:0000256" key="2">
    <source>
        <dbReference type="ARBA" id="ARBA00004123"/>
    </source>
</evidence>
<evidence type="ECO:0000256" key="14">
    <source>
        <dbReference type="ARBA" id="ARBA00047820"/>
    </source>
</evidence>
<organism evidence="15 16">
    <name type="scientific">Caenorhabditis bovis</name>
    <dbReference type="NCBI Taxonomy" id="2654633"/>
    <lineage>
        <taxon>Eukaryota</taxon>
        <taxon>Metazoa</taxon>
        <taxon>Ecdysozoa</taxon>
        <taxon>Nematoda</taxon>
        <taxon>Chromadorea</taxon>
        <taxon>Rhabditida</taxon>
        <taxon>Rhabditina</taxon>
        <taxon>Rhabditomorpha</taxon>
        <taxon>Rhabditoidea</taxon>
        <taxon>Rhabditidae</taxon>
        <taxon>Peloderinae</taxon>
        <taxon>Caenorhabditis</taxon>
    </lineage>
</organism>
<dbReference type="FunFam" id="3.40.50.1000:FF:000051">
    <property type="entry name" value="Phospholysine phosphohistidine inorganic pyrophosphate phosphatase"/>
    <property type="match status" value="1"/>
</dbReference>
<accession>A0A8S1EGW6</accession>
<evidence type="ECO:0000313" key="16">
    <source>
        <dbReference type="Proteomes" id="UP000494206"/>
    </source>
</evidence>
<evidence type="ECO:0000256" key="10">
    <source>
        <dbReference type="ARBA" id="ARBA00023242"/>
    </source>
</evidence>
<dbReference type="GO" id="GO:0016791">
    <property type="term" value="F:phosphatase activity"/>
    <property type="evidence" value="ECO:0007669"/>
    <property type="project" value="InterPro"/>
</dbReference>
<evidence type="ECO:0000256" key="7">
    <source>
        <dbReference type="ARBA" id="ARBA00022723"/>
    </source>
</evidence>
<evidence type="ECO:0000256" key="8">
    <source>
        <dbReference type="ARBA" id="ARBA00022801"/>
    </source>
</evidence>
<evidence type="ECO:0000313" key="15">
    <source>
        <dbReference type="EMBL" id="CAB3396909.1"/>
    </source>
</evidence>
<comment type="caution">
    <text evidence="15">The sequence shown here is derived from an EMBL/GenBank/DDBJ whole genome shotgun (WGS) entry which is preliminary data.</text>
</comment>
<dbReference type="Pfam" id="PF13344">
    <property type="entry name" value="Hydrolase_6"/>
    <property type="match status" value="1"/>
</dbReference>
<dbReference type="AlphaFoldDB" id="A0A8S1EGW6"/>
<protein>
    <recommendedName>
        <fullName evidence="13">Haloacid dehalogenase-like hydrolase domain-containing protein 2</fullName>
        <ecNumber evidence="5">3.6.1.1</ecNumber>
    </recommendedName>
    <alternativeName>
        <fullName evidence="12">Phospholysine phosphohistidine inorganic pyrophosphate phosphatase</fullName>
    </alternativeName>
</protein>
<dbReference type="Pfam" id="PF13242">
    <property type="entry name" value="Hydrolase_like"/>
    <property type="match status" value="1"/>
</dbReference>
<dbReference type="GO" id="GO:0005737">
    <property type="term" value="C:cytoplasm"/>
    <property type="evidence" value="ECO:0007669"/>
    <property type="project" value="UniProtKB-SubCell"/>
</dbReference>
<dbReference type="InterPro" id="IPR023214">
    <property type="entry name" value="HAD_sf"/>
</dbReference>
<keyword evidence="7" id="KW-0479">Metal-binding</keyword>
<sequence length="263" mass="28968">MTKIGAALIDLSGTLHIEDLAIPGAAAALELLRKHVEVKFVTNTTKESSRKLHDRLVKCGFRIDRSEIFTSLIAARHFIQNHNYRPFFIVDDEAMEEFEGIETNDPNAVVIGLAPRKFNNDTMNTAFRLIKEKNAALVAIHKGRYYQKKDGIHIGPGAYVAGLEYSTGTMAEVIGKPNALFFQLALESVQKSADVKLDCSNVVMIGDDVKDDVGGALNAGMRGILVKTGKYRTGDEDVINEENRNVADSFVEAVQMIIDDNVL</sequence>
<dbReference type="NCBIfam" id="TIGR01458">
    <property type="entry name" value="HAD-SF-IIA-hyp3"/>
    <property type="match status" value="1"/>
</dbReference>
<dbReference type="InterPro" id="IPR036412">
    <property type="entry name" value="HAD-like_sf"/>
</dbReference>
<evidence type="ECO:0000256" key="1">
    <source>
        <dbReference type="ARBA" id="ARBA00001946"/>
    </source>
</evidence>
<dbReference type="EC" id="3.6.1.1" evidence="5"/>
<dbReference type="Gene3D" id="3.40.50.1000">
    <property type="entry name" value="HAD superfamily/HAD-like"/>
    <property type="match status" value="2"/>
</dbReference>
<evidence type="ECO:0000256" key="6">
    <source>
        <dbReference type="ARBA" id="ARBA00022490"/>
    </source>
</evidence>
<comment type="subcellular location">
    <subcellularLocation>
        <location evidence="3">Cytoplasm</location>
    </subcellularLocation>
    <subcellularLocation>
        <location evidence="2">Nucleus</location>
    </subcellularLocation>
</comment>
<evidence type="ECO:0000256" key="5">
    <source>
        <dbReference type="ARBA" id="ARBA00012146"/>
    </source>
</evidence>
<keyword evidence="6" id="KW-0963">Cytoplasm</keyword>
<keyword evidence="9" id="KW-0460">Magnesium</keyword>
<dbReference type="GO" id="GO:0004427">
    <property type="term" value="F:inorganic diphosphate phosphatase activity"/>
    <property type="evidence" value="ECO:0007669"/>
    <property type="project" value="UniProtKB-EC"/>
</dbReference>
<keyword evidence="10" id="KW-0539">Nucleus</keyword>
<proteinExistence type="inferred from homology"/>
<reference evidence="15 16" key="1">
    <citation type="submission" date="2020-04" db="EMBL/GenBank/DDBJ databases">
        <authorList>
            <person name="Laetsch R D."/>
            <person name="Stevens L."/>
            <person name="Kumar S."/>
            <person name="Blaxter L. M."/>
        </authorList>
    </citation>
    <scope>NUCLEOTIDE SEQUENCE [LARGE SCALE GENOMIC DNA]</scope>
</reference>
<comment type="function">
    <text evidence="11">Phosphatase that hydrolyzes imidodiphosphate, 3-phosphohistidine and 6-phospholysine. Has broad substrate specificity and can also hydrolyze inorganic diphosphate, but with lower efficiency.</text>
</comment>
<evidence type="ECO:0000256" key="3">
    <source>
        <dbReference type="ARBA" id="ARBA00004496"/>
    </source>
</evidence>
<dbReference type="GO" id="GO:0046872">
    <property type="term" value="F:metal ion binding"/>
    <property type="evidence" value="ECO:0007669"/>
    <property type="project" value="UniProtKB-KW"/>
</dbReference>
<dbReference type="SUPFAM" id="SSF56784">
    <property type="entry name" value="HAD-like"/>
    <property type="match status" value="1"/>
</dbReference>
<dbReference type="EMBL" id="CADEPM010000001">
    <property type="protein sequence ID" value="CAB3396909.1"/>
    <property type="molecule type" value="Genomic_DNA"/>
</dbReference>
<evidence type="ECO:0000256" key="13">
    <source>
        <dbReference type="ARBA" id="ARBA00039666"/>
    </source>
</evidence>
<name>A0A8S1EGW6_9PELO</name>
<dbReference type="NCBIfam" id="TIGR01460">
    <property type="entry name" value="HAD-SF-IIA"/>
    <property type="match status" value="1"/>
</dbReference>
<keyword evidence="8" id="KW-0378">Hydrolase</keyword>
<dbReference type="InterPro" id="IPR006357">
    <property type="entry name" value="HAD-SF_hydro_IIA"/>
</dbReference>
<evidence type="ECO:0000256" key="11">
    <source>
        <dbReference type="ARBA" id="ARBA00037258"/>
    </source>
</evidence>
<dbReference type="OrthoDB" id="426235at2759"/>
<dbReference type="GO" id="GO:0005634">
    <property type="term" value="C:nucleus"/>
    <property type="evidence" value="ECO:0007669"/>
    <property type="project" value="UniProtKB-SubCell"/>
</dbReference>